<feature type="compositionally biased region" description="Gly residues" evidence="1">
    <location>
        <begin position="43"/>
        <end position="52"/>
    </location>
</feature>
<dbReference type="AlphaFoldDB" id="A0A161LMF3"/>
<proteinExistence type="predicted"/>
<keyword evidence="3" id="KW-1185">Reference proteome</keyword>
<dbReference type="STRING" id="161355.PS9374_01460"/>
<name>A0A161LMF3_9ACTN</name>
<sequence>MTAKPAGRTAVGTGTTVGRAAEARTTAGRAAETRTAGETAAGVDGGRTGGPE</sequence>
<dbReference type="RefSeq" id="WP_157237454.1">
    <property type="nucleotide sequence ID" value="NZ_BDCX01000003.1"/>
</dbReference>
<dbReference type="EMBL" id="BDCX01000003">
    <property type="protein sequence ID" value="GAT65816.1"/>
    <property type="molecule type" value="Genomic_DNA"/>
</dbReference>
<feature type="region of interest" description="Disordered" evidence="1">
    <location>
        <begin position="1"/>
        <end position="52"/>
    </location>
</feature>
<reference evidence="3" key="2">
    <citation type="submission" date="2016-04" db="EMBL/GenBank/DDBJ databases">
        <title>Planomonospora sphaerica JCM9374 whole genome shotgun sequence.</title>
        <authorList>
            <person name="Suzuki T."/>
            <person name="Dohra H."/>
            <person name="Kodani S."/>
        </authorList>
    </citation>
    <scope>NUCLEOTIDE SEQUENCE [LARGE SCALE GENOMIC DNA]</scope>
    <source>
        <strain evidence="3">JCM 9374</strain>
    </source>
</reference>
<evidence type="ECO:0000256" key="1">
    <source>
        <dbReference type="SAM" id="MobiDB-lite"/>
    </source>
</evidence>
<feature type="compositionally biased region" description="Low complexity" evidence="1">
    <location>
        <begin position="1"/>
        <end position="42"/>
    </location>
</feature>
<comment type="caution">
    <text evidence="2">The sequence shown here is derived from an EMBL/GenBank/DDBJ whole genome shotgun (WGS) entry which is preliminary data.</text>
</comment>
<reference evidence="2 3" key="1">
    <citation type="journal article" date="2016" name="Genome Announc.">
        <title>Draft Genome Sequence of Planomonospora sphaerica JCM9374, a Rare Actinomycete.</title>
        <authorList>
            <person name="Dohra H."/>
            <person name="Suzuki T."/>
            <person name="Inoue Y."/>
            <person name="Kodani S."/>
        </authorList>
    </citation>
    <scope>NUCLEOTIDE SEQUENCE [LARGE SCALE GENOMIC DNA]</scope>
    <source>
        <strain evidence="2 3">JCM 9374</strain>
    </source>
</reference>
<accession>A0A161LMF3</accession>
<gene>
    <name evidence="2" type="ORF">PS9374_01460</name>
</gene>
<dbReference type="Proteomes" id="UP000077701">
    <property type="component" value="Unassembled WGS sequence"/>
</dbReference>
<organism evidence="2 3">
    <name type="scientific">Planomonospora sphaerica</name>
    <dbReference type="NCBI Taxonomy" id="161355"/>
    <lineage>
        <taxon>Bacteria</taxon>
        <taxon>Bacillati</taxon>
        <taxon>Actinomycetota</taxon>
        <taxon>Actinomycetes</taxon>
        <taxon>Streptosporangiales</taxon>
        <taxon>Streptosporangiaceae</taxon>
        <taxon>Planomonospora</taxon>
    </lineage>
</organism>
<evidence type="ECO:0000313" key="2">
    <source>
        <dbReference type="EMBL" id="GAT65816.1"/>
    </source>
</evidence>
<evidence type="ECO:0000313" key="3">
    <source>
        <dbReference type="Proteomes" id="UP000077701"/>
    </source>
</evidence>
<protein>
    <submittedName>
        <fullName evidence="2">Uncharacterized protein</fullName>
    </submittedName>
</protein>